<feature type="domain" description="CzcB-like alpha-helical hairpin" evidence="2">
    <location>
        <begin position="134"/>
        <end position="181"/>
    </location>
</feature>
<feature type="domain" description="CzcB-like barrel-sandwich hybrid" evidence="4">
    <location>
        <begin position="96"/>
        <end position="219"/>
    </location>
</feature>
<dbReference type="InterPro" id="IPR058792">
    <property type="entry name" value="Beta-barrel_RND_2"/>
</dbReference>
<evidence type="ECO:0000259" key="5">
    <source>
        <dbReference type="Pfam" id="PF25989"/>
    </source>
</evidence>
<dbReference type="Pfam" id="PF25989">
    <property type="entry name" value="YknX_C"/>
    <property type="match status" value="1"/>
</dbReference>
<dbReference type="InterPro" id="IPR058648">
    <property type="entry name" value="HH_CzcB-like"/>
</dbReference>
<evidence type="ECO:0000259" key="4">
    <source>
        <dbReference type="Pfam" id="PF25973"/>
    </source>
</evidence>
<evidence type="ECO:0000313" key="7">
    <source>
        <dbReference type="Proteomes" id="UP000831113"/>
    </source>
</evidence>
<dbReference type="Proteomes" id="UP000831113">
    <property type="component" value="Chromosome"/>
</dbReference>
<keyword evidence="7" id="KW-1185">Reference proteome</keyword>
<dbReference type="NCBIfam" id="TIGR01730">
    <property type="entry name" value="RND_mfp"/>
    <property type="match status" value="1"/>
</dbReference>
<feature type="domain" description="CusB-like beta-barrel" evidence="3">
    <location>
        <begin position="228"/>
        <end position="301"/>
    </location>
</feature>
<dbReference type="PANTHER" id="PTHR30469:SF15">
    <property type="entry name" value="HLYD FAMILY OF SECRETION PROTEINS"/>
    <property type="match status" value="1"/>
</dbReference>
<dbReference type="Gene3D" id="1.10.287.470">
    <property type="entry name" value="Helix hairpin bin"/>
    <property type="match status" value="1"/>
</dbReference>
<dbReference type="InterPro" id="IPR058647">
    <property type="entry name" value="BSH_CzcB-like"/>
</dbReference>
<dbReference type="Pfam" id="PF25954">
    <property type="entry name" value="Beta-barrel_RND_2"/>
    <property type="match status" value="1"/>
</dbReference>
<sequence>MKYLSSSAVLALALLAACGQQKDPSAELAELKKEQAATQAKIAELESKGGAKAGAEGGEAAAGNANAVPVSILKVAPESFKSYLEVQGRADFDQNATVAARSAGTLTSVRVRRGDRVSKGKVLASIDASVLEASIAELRTRMDLARVIYEKQDRLWKQQIGTEIQYLQAKNNYEALQRNLTTLNRQRELYSVVAPFSGTVDDVLPKLGETVAAGTPVVRLVSGQGAKIVADVSEAYASRIKAGDKALVTIPDLGSEELPATVRVVSQTINPTSRTFTVELRLTGNGAARLSPNMVATVRVQNYDRPNATVLPVDLVQRDEQNSYVLVVQEKNGKKVAAKRVIQVGNTYNGKVEVTSGLQTNDQVISAGYQNLNEGQAVSI</sequence>
<dbReference type="EMBL" id="CP094669">
    <property type="protein sequence ID" value="UOG75396.1"/>
    <property type="molecule type" value="Genomic_DNA"/>
</dbReference>
<proteinExistence type="inferred from homology"/>
<dbReference type="InterPro" id="IPR058637">
    <property type="entry name" value="YknX-like_C"/>
</dbReference>
<comment type="similarity">
    <text evidence="1">Belongs to the membrane fusion protein (MFP) (TC 8.A.1) family.</text>
</comment>
<dbReference type="RefSeq" id="WP_243799480.1">
    <property type="nucleotide sequence ID" value="NZ_CP094669.1"/>
</dbReference>
<dbReference type="SUPFAM" id="SSF111369">
    <property type="entry name" value="HlyD-like secretion proteins"/>
    <property type="match status" value="1"/>
</dbReference>
<dbReference type="Pfam" id="PF25973">
    <property type="entry name" value="BSH_CzcB"/>
    <property type="match status" value="1"/>
</dbReference>
<dbReference type="Pfam" id="PF25893">
    <property type="entry name" value="HH_CzcB"/>
    <property type="match status" value="1"/>
</dbReference>
<dbReference type="PANTHER" id="PTHR30469">
    <property type="entry name" value="MULTIDRUG RESISTANCE PROTEIN MDTA"/>
    <property type="match status" value="1"/>
</dbReference>
<evidence type="ECO:0000259" key="3">
    <source>
        <dbReference type="Pfam" id="PF25954"/>
    </source>
</evidence>
<dbReference type="InterPro" id="IPR006143">
    <property type="entry name" value="RND_pump_MFP"/>
</dbReference>
<evidence type="ECO:0000259" key="2">
    <source>
        <dbReference type="Pfam" id="PF25893"/>
    </source>
</evidence>
<accession>A0ABY4CYP7</accession>
<dbReference type="PROSITE" id="PS51257">
    <property type="entry name" value="PROKAR_LIPOPROTEIN"/>
    <property type="match status" value="1"/>
</dbReference>
<protein>
    <submittedName>
        <fullName evidence="6">Efflux RND transporter periplasmic adaptor subunit</fullName>
    </submittedName>
</protein>
<evidence type="ECO:0000313" key="6">
    <source>
        <dbReference type="EMBL" id="UOG75396.1"/>
    </source>
</evidence>
<name>A0ABY4CYP7_9BACT</name>
<dbReference type="Gene3D" id="2.40.30.170">
    <property type="match status" value="1"/>
</dbReference>
<feature type="domain" description="YknX-like C-terminal permuted SH3-like" evidence="5">
    <location>
        <begin position="309"/>
        <end position="379"/>
    </location>
</feature>
<gene>
    <name evidence="6" type="ORF">MTX78_02080</name>
</gene>
<dbReference type="Gene3D" id="2.40.420.20">
    <property type="match status" value="1"/>
</dbReference>
<organism evidence="6 7">
    <name type="scientific">Hymenobacter tibetensis</name>
    <dbReference type="NCBI Taxonomy" id="497967"/>
    <lineage>
        <taxon>Bacteria</taxon>
        <taxon>Pseudomonadati</taxon>
        <taxon>Bacteroidota</taxon>
        <taxon>Cytophagia</taxon>
        <taxon>Cytophagales</taxon>
        <taxon>Hymenobacteraceae</taxon>
        <taxon>Hymenobacter</taxon>
    </lineage>
</organism>
<reference evidence="6 7" key="1">
    <citation type="submission" date="2022-03" db="EMBL/GenBank/DDBJ databases">
        <title>Hymenobactersp. isolated from the air.</title>
        <authorList>
            <person name="Won M."/>
            <person name="Kwon S.-W."/>
        </authorList>
    </citation>
    <scope>NUCLEOTIDE SEQUENCE [LARGE SCALE GENOMIC DNA]</scope>
    <source>
        <strain evidence="6 7">KACC 21982</strain>
    </source>
</reference>
<evidence type="ECO:0000256" key="1">
    <source>
        <dbReference type="ARBA" id="ARBA00009477"/>
    </source>
</evidence>
<dbReference type="Gene3D" id="2.40.50.100">
    <property type="match status" value="1"/>
</dbReference>